<dbReference type="GO" id="GO:0016042">
    <property type="term" value="P:lipid catabolic process"/>
    <property type="evidence" value="ECO:0007669"/>
    <property type="project" value="InterPro"/>
</dbReference>
<sequence>MCSLVLLIGCKSENRNNQLNGRQPANVLQNSPPTQVISNQQRDALVNNEQITYKIENPVVSVSSYANISDDLVLAPVSSERTLLTYKMSGVNGKETTATTLVFVPKGTVPKEGWSTVVWAHGTTGVADKCAPSKQGLKGTEVFIAMLLAAGYVVVAPDYEGLGSPGNHPYLNLKSEAYSITDAVVATHTYLTRNGGKLSKKWLSIGHSQGGHAVLGAAQYASRANLDYKGTIAIAPASNLEKILIDKTKLAQGQLPVMQIPIYASLDSFTSLIAAGTQGHHNTISYGEIFKSHLADVAPIAERECVAEIMAEMSSKMTQHATLNLNSLAGYGRLQDNFFKNLKIRQFIDKDLQPLTVKVDTPIILYHGGVDTIIPIAATDLLYANATKLGTRVSYKKSMIWDHFTVYTNNHLVFLQDVKTLMPIQ</sequence>
<dbReference type="Pfam" id="PF03583">
    <property type="entry name" value="LIP"/>
    <property type="match status" value="1"/>
</dbReference>
<dbReference type="KEGG" id="aei:AOY20_08820"/>
<dbReference type="PIRSF" id="PIRSF029171">
    <property type="entry name" value="Esterase_LipA"/>
    <property type="match status" value="1"/>
</dbReference>
<evidence type="ECO:0008006" key="3">
    <source>
        <dbReference type="Google" id="ProtNLM"/>
    </source>
</evidence>
<dbReference type="InterPro" id="IPR029058">
    <property type="entry name" value="AB_hydrolase_fold"/>
</dbReference>
<dbReference type="SUPFAM" id="SSF53474">
    <property type="entry name" value="alpha/beta-Hydrolases"/>
    <property type="match status" value="1"/>
</dbReference>
<dbReference type="PANTHER" id="PTHR34853:SF1">
    <property type="entry name" value="LIPASE 5"/>
    <property type="match status" value="1"/>
</dbReference>
<name>A0A0N9VZK2_9GAMM</name>
<dbReference type="Gene3D" id="3.40.50.1820">
    <property type="entry name" value="alpha/beta hydrolase"/>
    <property type="match status" value="2"/>
</dbReference>
<reference evidence="1 2" key="1">
    <citation type="journal article" date="2015" name="Int. J. Syst. Evol. Microbiol.">
        <title>Acinetobacter equi sp. nov. isolated from horse faeces.</title>
        <authorList>
            <person name="Poppel M.T."/>
            <person name="Skiebe E."/>
            <person name="Laue M."/>
            <person name="Bergmann H."/>
            <person name="Ebersberger I."/>
            <person name="Garn T."/>
            <person name="Fruth A."/>
            <person name="Baumgardt S."/>
            <person name="Busse H.J."/>
            <person name="Wilharm G."/>
        </authorList>
    </citation>
    <scope>NUCLEOTIDE SEQUENCE [LARGE SCALE GENOMIC DNA]</scope>
    <source>
        <strain evidence="1 2">114</strain>
    </source>
</reference>
<dbReference type="EMBL" id="CP012808">
    <property type="protein sequence ID" value="ALH95620.1"/>
    <property type="molecule type" value="Genomic_DNA"/>
</dbReference>
<dbReference type="AlphaFoldDB" id="A0A0N9VZK2"/>
<organism evidence="1 2">
    <name type="scientific">Acinetobacter equi</name>
    <dbReference type="NCBI Taxonomy" id="1324350"/>
    <lineage>
        <taxon>Bacteria</taxon>
        <taxon>Pseudomonadati</taxon>
        <taxon>Pseudomonadota</taxon>
        <taxon>Gammaproteobacteria</taxon>
        <taxon>Moraxellales</taxon>
        <taxon>Moraxellaceae</taxon>
        <taxon>Acinetobacter</taxon>
    </lineage>
</organism>
<dbReference type="Proteomes" id="UP000064939">
    <property type="component" value="Chromosome"/>
</dbReference>
<evidence type="ECO:0000313" key="2">
    <source>
        <dbReference type="Proteomes" id="UP000064939"/>
    </source>
</evidence>
<dbReference type="PANTHER" id="PTHR34853">
    <property type="match status" value="1"/>
</dbReference>
<dbReference type="InterPro" id="IPR005152">
    <property type="entry name" value="Lipase_secreted"/>
</dbReference>
<protein>
    <recommendedName>
        <fullName evidence="3">Triacylglycerol lipase</fullName>
    </recommendedName>
</protein>
<keyword evidence="2" id="KW-1185">Reference proteome</keyword>
<proteinExistence type="predicted"/>
<dbReference type="STRING" id="1324350.AOY20_08820"/>
<gene>
    <name evidence="1" type="ORF">AOY20_08820</name>
</gene>
<evidence type="ECO:0000313" key="1">
    <source>
        <dbReference type="EMBL" id="ALH95620.1"/>
    </source>
</evidence>
<dbReference type="GO" id="GO:0004806">
    <property type="term" value="F:triacylglycerol lipase activity"/>
    <property type="evidence" value="ECO:0007669"/>
    <property type="project" value="InterPro"/>
</dbReference>
<accession>A0A0N9VZK2</accession>